<evidence type="ECO:0000313" key="1">
    <source>
        <dbReference type="EMBL" id="OCL02257.1"/>
    </source>
</evidence>
<name>A0A8E2EP07_9PEZI</name>
<dbReference type="Proteomes" id="UP000250140">
    <property type="component" value="Unassembled WGS sequence"/>
</dbReference>
<organism evidence="1 2">
    <name type="scientific">Glonium stellatum</name>
    <dbReference type="NCBI Taxonomy" id="574774"/>
    <lineage>
        <taxon>Eukaryota</taxon>
        <taxon>Fungi</taxon>
        <taxon>Dikarya</taxon>
        <taxon>Ascomycota</taxon>
        <taxon>Pezizomycotina</taxon>
        <taxon>Dothideomycetes</taxon>
        <taxon>Pleosporomycetidae</taxon>
        <taxon>Gloniales</taxon>
        <taxon>Gloniaceae</taxon>
        <taxon>Glonium</taxon>
    </lineage>
</organism>
<evidence type="ECO:0000313" key="2">
    <source>
        <dbReference type="Proteomes" id="UP000250140"/>
    </source>
</evidence>
<reference evidence="1 2" key="1">
    <citation type="journal article" date="2016" name="Nat. Commun.">
        <title>Ectomycorrhizal ecology is imprinted in the genome of the dominant symbiotic fungus Cenococcum geophilum.</title>
        <authorList>
            <consortium name="DOE Joint Genome Institute"/>
            <person name="Peter M."/>
            <person name="Kohler A."/>
            <person name="Ohm R.A."/>
            <person name="Kuo A."/>
            <person name="Krutzmann J."/>
            <person name="Morin E."/>
            <person name="Arend M."/>
            <person name="Barry K.W."/>
            <person name="Binder M."/>
            <person name="Choi C."/>
            <person name="Clum A."/>
            <person name="Copeland A."/>
            <person name="Grisel N."/>
            <person name="Haridas S."/>
            <person name="Kipfer T."/>
            <person name="LaButti K."/>
            <person name="Lindquist E."/>
            <person name="Lipzen A."/>
            <person name="Maire R."/>
            <person name="Meier B."/>
            <person name="Mihaltcheva S."/>
            <person name="Molinier V."/>
            <person name="Murat C."/>
            <person name="Poggeler S."/>
            <person name="Quandt C.A."/>
            <person name="Sperisen C."/>
            <person name="Tritt A."/>
            <person name="Tisserant E."/>
            <person name="Crous P.W."/>
            <person name="Henrissat B."/>
            <person name="Nehls U."/>
            <person name="Egli S."/>
            <person name="Spatafora J.W."/>
            <person name="Grigoriev I.V."/>
            <person name="Martin F.M."/>
        </authorList>
    </citation>
    <scope>NUCLEOTIDE SEQUENCE [LARGE SCALE GENOMIC DNA]</scope>
    <source>
        <strain evidence="1 2">CBS 207.34</strain>
    </source>
</reference>
<gene>
    <name evidence="1" type="ORF">AOQ84DRAFT_443501</name>
</gene>
<keyword evidence="2" id="KW-1185">Reference proteome</keyword>
<dbReference type="PANTHER" id="PTHR24148">
    <property type="entry name" value="ANKYRIN REPEAT DOMAIN-CONTAINING PROTEIN 39 HOMOLOG-RELATED"/>
    <property type="match status" value="1"/>
</dbReference>
<dbReference type="PANTHER" id="PTHR24148:SF64">
    <property type="entry name" value="HETEROKARYON INCOMPATIBILITY DOMAIN-CONTAINING PROTEIN"/>
    <property type="match status" value="1"/>
</dbReference>
<dbReference type="AlphaFoldDB" id="A0A8E2EP07"/>
<proteinExistence type="predicted"/>
<accession>A0A8E2EP07</accession>
<dbReference type="EMBL" id="KV750981">
    <property type="protein sequence ID" value="OCL02257.1"/>
    <property type="molecule type" value="Genomic_DNA"/>
</dbReference>
<sequence length="318" mass="35281">MGKPNPDREDLDFDGRPRSLVSLVIGSSKSLMHSYATDSFQLTDPRDRIFGLLGSSQDAEEIVIRPNYSKPTSVIFKEFTARMYKRGHLESLGHCSVREGYHYMLSWVLDWSQPSKQVTIPIRQAVTAEGDFKPASNYTSGVPVFLEKNNELEAIVLSGICIDSVEVIGPAWDANSDDLLTLARSWLATLQNLTCSHKSIYNSDDISEALWRTPIADQEQKLGYYEHITVKAADASHSSYLALCGIPESINDFGLKEWRSLKSIPYLRAMNSVSHNRKAFISSTGYLGLSPSSITSGDSICILLLAWAAHPIHSVASY</sequence>
<dbReference type="InterPro" id="IPR052895">
    <property type="entry name" value="HetReg/Transcr_Mod"/>
</dbReference>
<protein>
    <submittedName>
        <fullName evidence="1">Uncharacterized protein</fullName>
    </submittedName>
</protein>
<dbReference type="OrthoDB" id="3553147at2759"/>